<gene>
    <name evidence="3" type="primary">mshA_4</name>
    <name evidence="3" type="ORF">EMA8858_01344</name>
</gene>
<organism evidence="3 4">
    <name type="scientific">Emticicia aquatica</name>
    <dbReference type="NCBI Taxonomy" id="1681835"/>
    <lineage>
        <taxon>Bacteria</taxon>
        <taxon>Pseudomonadati</taxon>
        <taxon>Bacteroidota</taxon>
        <taxon>Cytophagia</taxon>
        <taxon>Cytophagales</taxon>
        <taxon>Leadbetterellaceae</taxon>
        <taxon>Emticicia</taxon>
    </lineage>
</organism>
<dbReference type="Proteomes" id="UP000837932">
    <property type="component" value="Unassembled WGS sequence"/>
</dbReference>
<comment type="caution">
    <text evidence="3">The sequence shown here is derived from an EMBL/GenBank/DDBJ whole genome shotgun (WGS) entry which is preliminary data.</text>
</comment>
<feature type="domain" description="Glycosyl transferase family 1" evidence="2">
    <location>
        <begin position="220"/>
        <end position="380"/>
    </location>
</feature>
<keyword evidence="1 3" id="KW-0808">Transferase</keyword>
<reference evidence="3" key="1">
    <citation type="submission" date="2021-12" db="EMBL/GenBank/DDBJ databases">
        <authorList>
            <person name="Rodrigo-Torres L."/>
            <person name="Arahal R. D."/>
            <person name="Lucena T."/>
        </authorList>
    </citation>
    <scope>NUCLEOTIDE SEQUENCE</scope>
    <source>
        <strain evidence="3">CECT 8858</strain>
    </source>
</reference>
<sequence>MKIAIWHNLPSGGGSRALNYHLNGLHQRSHQIEIWSNSPDADGFMSIPSDVKVHKIPFNRTEKLPFKDKIKSFFFEKDQNILAMEEHCKRCADEINQGNFDVLFANSCFFYAVPFIAKYVKIPKVLYLGEPFRFFYESLPRIVWEAQQGAKGKLFRRSYWLPFIKDLWIERKNRVQLREERLNYESFDKVLVNSIYSAESCLKAYGSPAEVCYLGIDSTIFKENSISTSDYVIGLGNFYINKNPKLAIESIAKMTTKKPKLIWVANMSDKNYVSEMSSLAHNLDVELEIKTMVSDKDLVNLLSNALCMIYTSQLEPFGFAPLEANACGTPVIALQEGGVKETIIPNKNGFLSDRNPKKIANYLDILTQNKDLRQEMGNFAASYVRQEWTLEKCTDNIENALKSVLK</sequence>
<proteinExistence type="predicted"/>
<dbReference type="EC" id="2.4.1.250" evidence="3"/>
<accession>A0ABN8EUD8</accession>
<dbReference type="EMBL" id="CAKLPY010000001">
    <property type="protein sequence ID" value="CAH0995224.1"/>
    <property type="molecule type" value="Genomic_DNA"/>
</dbReference>
<evidence type="ECO:0000256" key="1">
    <source>
        <dbReference type="ARBA" id="ARBA00022679"/>
    </source>
</evidence>
<dbReference type="InterPro" id="IPR027054">
    <property type="entry name" value="ALG2"/>
</dbReference>
<keyword evidence="3" id="KW-0328">Glycosyltransferase</keyword>
<name>A0ABN8EUD8_9BACT</name>
<evidence type="ECO:0000313" key="3">
    <source>
        <dbReference type="EMBL" id="CAH0995224.1"/>
    </source>
</evidence>
<dbReference type="PANTHER" id="PTHR45918">
    <property type="entry name" value="ALPHA-1,3/1,6-MANNOSYLTRANSFERASE ALG2"/>
    <property type="match status" value="1"/>
</dbReference>
<evidence type="ECO:0000259" key="2">
    <source>
        <dbReference type="Pfam" id="PF00534"/>
    </source>
</evidence>
<dbReference type="InterPro" id="IPR001296">
    <property type="entry name" value="Glyco_trans_1"/>
</dbReference>
<protein>
    <submittedName>
        <fullName evidence="3">D-inositol-3-phosphate glycosyltransferase</fullName>
        <ecNumber evidence="3">2.4.1.250</ecNumber>
    </submittedName>
</protein>
<dbReference type="Pfam" id="PF00534">
    <property type="entry name" value="Glycos_transf_1"/>
    <property type="match status" value="1"/>
</dbReference>
<dbReference type="SUPFAM" id="SSF53756">
    <property type="entry name" value="UDP-Glycosyltransferase/glycogen phosphorylase"/>
    <property type="match status" value="1"/>
</dbReference>
<dbReference type="CDD" id="cd03801">
    <property type="entry name" value="GT4_PimA-like"/>
    <property type="match status" value="1"/>
</dbReference>
<dbReference type="Gene3D" id="3.40.50.2000">
    <property type="entry name" value="Glycogen Phosphorylase B"/>
    <property type="match status" value="2"/>
</dbReference>
<evidence type="ECO:0000313" key="4">
    <source>
        <dbReference type="Proteomes" id="UP000837932"/>
    </source>
</evidence>
<dbReference type="GO" id="GO:0102710">
    <property type="term" value="F:D-inositol-3-phosphate glycosyltransferase activity"/>
    <property type="evidence" value="ECO:0007669"/>
    <property type="project" value="UniProtKB-EC"/>
</dbReference>
<keyword evidence="4" id="KW-1185">Reference proteome</keyword>
<dbReference type="PANTHER" id="PTHR45918:SF1">
    <property type="entry name" value="ALPHA-1,3_1,6-MANNOSYLTRANSFERASE ALG2"/>
    <property type="match status" value="1"/>
</dbReference>
<dbReference type="RefSeq" id="WP_238805687.1">
    <property type="nucleotide sequence ID" value="NZ_CAKLPY010000001.1"/>
</dbReference>